<sequence>MTATTDLIGLTLAFYGAMPPPRPPRPERDGPTWAAALLIGVVCIATVGPMFTIWSFHRPHEAAKTRCLHAGGRIVYSALDGSGFRCDPPLKN</sequence>
<accession>A0ABW2BKB9</accession>
<keyword evidence="3" id="KW-1185">Reference proteome</keyword>
<proteinExistence type="predicted"/>
<evidence type="ECO:0000256" key="1">
    <source>
        <dbReference type="SAM" id="Phobius"/>
    </source>
</evidence>
<keyword evidence="1" id="KW-1133">Transmembrane helix</keyword>
<evidence type="ECO:0000313" key="3">
    <source>
        <dbReference type="Proteomes" id="UP001596292"/>
    </source>
</evidence>
<evidence type="ECO:0000313" key="2">
    <source>
        <dbReference type="EMBL" id="MFC6790521.1"/>
    </source>
</evidence>
<reference evidence="3" key="1">
    <citation type="journal article" date="2019" name="Int. J. Syst. Evol. Microbiol.">
        <title>The Global Catalogue of Microorganisms (GCM) 10K type strain sequencing project: providing services to taxonomists for standard genome sequencing and annotation.</title>
        <authorList>
            <consortium name="The Broad Institute Genomics Platform"/>
            <consortium name="The Broad Institute Genome Sequencing Center for Infectious Disease"/>
            <person name="Wu L."/>
            <person name="Ma J."/>
        </authorList>
    </citation>
    <scope>NUCLEOTIDE SEQUENCE [LARGE SCALE GENOMIC DNA]</scope>
    <source>
        <strain evidence="3">CCUG 48316</strain>
    </source>
</reference>
<dbReference type="EMBL" id="JBHSWN010000001">
    <property type="protein sequence ID" value="MFC6790521.1"/>
    <property type="molecule type" value="Genomic_DNA"/>
</dbReference>
<dbReference type="RefSeq" id="WP_378970383.1">
    <property type="nucleotide sequence ID" value="NZ_JBHSWN010000001.1"/>
</dbReference>
<feature type="transmembrane region" description="Helical" evidence="1">
    <location>
        <begin position="33"/>
        <end position="56"/>
    </location>
</feature>
<protein>
    <submittedName>
        <fullName evidence="2">Uncharacterized protein</fullName>
    </submittedName>
</protein>
<comment type="caution">
    <text evidence="2">The sequence shown here is derived from an EMBL/GenBank/DDBJ whole genome shotgun (WGS) entry which is preliminary data.</text>
</comment>
<dbReference type="Proteomes" id="UP001596292">
    <property type="component" value="Unassembled WGS sequence"/>
</dbReference>
<name>A0ABW2BKB9_9HYPH</name>
<organism evidence="2 3">
    <name type="scientific">Methylobacterium komagatae</name>
    <dbReference type="NCBI Taxonomy" id="374425"/>
    <lineage>
        <taxon>Bacteria</taxon>
        <taxon>Pseudomonadati</taxon>
        <taxon>Pseudomonadota</taxon>
        <taxon>Alphaproteobacteria</taxon>
        <taxon>Hyphomicrobiales</taxon>
        <taxon>Methylobacteriaceae</taxon>
        <taxon>Methylobacterium</taxon>
    </lineage>
</organism>
<keyword evidence="1" id="KW-0472">Membrane</keyword>
<gene>
    <name evidence="2" type="ORF">ACFQE0_13475</name>
</gene>
<keyword evidence="1" id="KW-0812">Transmembrane</keyword>